<keyword evidence="4" id="KW-1185">Reference proteome</keyword>
<evidence type="ECO:0000313" key="3">
    <source>
        <dbReference type="EnsemblMetazoa" id="SMAR013205-PA"/>
    </source>
</evidence>
<protein>
    <recommendedName>
        <fullName evidence="2">F-box domain-containing protein</fullName>
    </recommendedName>
</protein>
<dbReference type="Pfam" id="PF12937">
    <property type="entry name" value="F-box-like"/>
    <property type="match status" value="1"/>
</dbReference>
<dbReference type="InterPro" id="IPR052301">
    <property type="entry name" value="SCF_F-box/WD-repeat"/>
</dbReference>
<dbReference type="FunFam" id="2.130.10.10:FF:002194">
    <property type="entry name" value="Uncharacterized protein"/>
    <property type="match status" value="1"/>
</dbReference>
<evidence type="ECO:0000256" key="1">
    <source>
        <dbReference type="PROSITE-ProRule" id="PRU00221"/>
    </source>
</evidence>
<feature type="domain" description="F-box" evidence="2">
    <location>
        <begin position="10"/>
        <end position="56"/>
    </location>
</feature>
<proteinExistence type="predicted"/>
<dbReference type="PANTHER" id="PTHR14381">
    <property type="entry name" value="DACTYLIN"/>
    <property type="match status" value="1"/>
</dbReference>
<dbReference type="SMART" id="SM00320">
    <property type="entry name" value="WD40"/>
    <property type="match status" value="5"/>
</dbReference>
<feature type="repeat" description="WD" evidence="1">
    <location>
        <begin position="187"/>
        <end position="226"/>
    </location>
</feature>
<dbReference type="SUPFAM" id="SSF50978">
    <property type="entry name" value="WD40 repeat-like"/>
    <property type="match status" value="1"/>
</dbReference>
<dbReference type="SMART" id="SM00256">
    <property type="entry name" value="FBOX"/>
    <property type="match status" value="1"/>
</dbReference>
<dbReference type="InterPro" id="IPR001680">
    <property type="entry name" value="WD40_rpt"/>
</dbReference>
<dbReference type="EMBL" id="JH432222">
    <property type="status" value="NOT_ANNOTATED_CDS"/>
    <property type="molecule type" value="Genomic_DNA"/>
</dbReference>
<dbReference type="Gene3D" id="1.20.1280.50">
    <property type="match status" value="1"/>
</dbReference>
<dbReference type="InterPro" id="IPR036047">
    <property type="entry name" value="F-box-like_dom_sf"/>
</dbReference>
<dbReference type="PhylomeDB" id="T1JH75"/>
<name>T1JH75_STRMM</name>
<dbReference type="HOGENOM" id="CLU_034660_0_0_1"/>
<dbReference type="EnsemblMetazoa" id="SMAR013205-RA">
    <property type="protein sequence ID" value="SMAR013205-PA"/>
    <property type="gene ID" value="SMAR013205"/>
</dbReference>
<keyword evidence="1" id="KW-0853">WD repeat</keyword>
<dbReference type="InterPro" id="IPR015943">
    <property type="entry name" value="WD40/YVTN_repeat-like_dom_sf"/>
</dbReference>
<dbReference type="InterPro" id="IPR001810">
    <property type="entry name" value="F-box_dom"/>
</dbReference>
<dbReference type="PROSITE" id="PS50294">
    <property type="entry name" value="WD_REPEATS_REGION"/>
    <property type="match status" value="1"/>
</dbReference>
<evidence type="ECO:0000259" key="2">
    <source>
        <dbReference type="PROSITE" id="PS50181"/>
    </source>
</evidence>
<evidence type="ECO:0000313" key="4">
    <source>
        <dbReference type="Proteomes" id="UP000014500"/>
    </source>
</evidence>
<dbReference type="InterPro" id="IPR036322">
    <property type="entry name" value="WD40_repeat_dom_sf"/>
</dbReference>
<dbReference type="PROSITE" id="PS50181">
    <property type="entry name" value="FBOX"/>
    <property type="match status" value="1"/>
</dbReference>
<reference evidence="4" key="1">
    <citation type="submission" date="2011-05" db="EMBL/GenBank/DDBJ databases">
        <authorList>
            <person name="Richards S.R."/>
            <person name="Qu J."/>
            <person name="Jiang H."/>
            <person name="Jhangiani S.N."/>
            <person name="Agravi P."/>
            <person name="Goodspeed R."/>
            <person name="Gross S."/>
            <person name="Mandapat C."/>
            <person name="Jackson L."/>
            <person name="Mathew T."/>
            <person name="Pu L."/>
            <person name="Thornton R."/>
            <person name="Saada N."/>
            <person name="Wilczek-Boney K.B."/>
            <person name="Lee S."/>
            <person name="Kovar C."/>
            <person name="Wu Y."/>
            <person name="Scherer S.E."/>
            <person name="Worley K.C."/>
            <person name="Muzny D.M."/>
            <person name="Gibbs R."/>
        </authorList>
    </citation>
    <scope>NUCLEOTIDE SEQUENCE</scope>
    <source>
        <strain evidence="4">Brora</strain>
    </source>
</reference>
<reference evidence="3" key="2">
    <citation type="submission" date="2015-02" db="UniProtKB">
        <authorList>
            <consortium name="EnsemblMetazoa"/>
        </authorList>
    </citation>
    <scope>IDENTIFICATION</scope>
</reference>
<dbReference type="STRING" id="126957.T1JH75"/>
<dbReference type="SUPFAM" id="SSF81383">
    <property type="entry name" value="F-box domain"/>
    <property type="match status" value="1"/>
</dbReference>
<dbReference type="Pfam" id="PF00400">
    <property type="entry name" value="WD40"/>
    <property type="match status" value="2"/>
</dbReference>
<dbReference type="PANTHER" id="PTHR14381:SF1">
    <property type="entry name" value="F-BOX_WD REPEAT-CONTAINING PROTEIN 4"/>
    <property type="match status" value="1"/>
</dbReference>
<accession>T1JH75</accession>
<dbReference type="PROSITE" id="PS50082">
    <property type="entry name" value="WD_REPEATS_2"/>
    <property type="match status" value="1"/>
</dbReference>
<dbReference type="GO" id="GO:0031146">
    <property type="term" value="P:SCF-dependent proteasomal ubiquitin-dependent protein catabolic process"/>
    <property type="evidence" value="ECO:0007669"/>
    <property type="project" value="TreeGrafter"/>
</dbReference>
<sequence length="397" mass="45755">MMSHQEESVESVMPYLPPEILSLIFSFCDIKTIGKLAQVCRRFYEIITRDCMWIPLSKSLLVANQETDGIKNRSCRLLIPWQKLRLSYNWKKAFYNEVYLIKHQTRYMPWLQMSCEKLWYSKGSVIQCFQRCKSGYIVKQKPIYTLMGHVEDVCRFVHRRCMIISGGRDGCICGWNAETGEFLFYKRSSHTNDVNSVDAAENIILSGSKDQTVQVWSSQNQTLVQQYSLNIEDRVWAVALSPHLKTFLVGTAGYYNLTPLQLFDLETGALLNILGNDYPKGAGVLDIVFETPHTVLTGGYDTYIRIVLRWEDPHDSVVYCLATDDKYTILSGTALHGLVRLWDKRLTKSVQMYYVGHRNSPVYSVTFDPCYMYVALDSSVNFLNFGNPYFPNNFSSF</sequence>
<dbReference type="eggNOG" id="ENOG502QV15">
    <property type="taxonomic scope" value="Eukaryota"/>
</dbReference>
<dbReference type="Proteomes" id="UP000014500">
    <property type="component" value="Unassembled WGS sequence"/>
</dbReference>
<dbReference type="GO" id="GO:0019005">
    <property type="term" value="C:SCF ubiquitin ligase complex"/>
    <property type="evidence" value="ECO:0007669"/>
    <property type="project" value="TreeGrafter"/>
</dbReference>
<organism evidence="3 4">
    <name type="scientific">Strigamia maritima</name>
    <name type="common">European centipede</name>
    <name type="synonym">Geophilus maritimus</name>
    <dbReference type="NCBI Taxonomy" id="126957"/>
    <lineage>
        <taxon>Eukaryota</taxon>
        <taxon>Metazoa</taxon>
        <taxon>Ecdysozoa</taxon>
        <taxon>Arthropoda</taxon>
        <taxon>Myriapoda</taxon>
        <taxon>Chilopoda</taxon>
        <taxon>Pleurostigmophora</taxon>
        <taxon>Geophilomorpha</taxon>
        <taxon>Linotaeniidae</taxon>
        <taxon>Strigamia</taxon>
    </lineage>
</organism>
<dbReference type="OMA" id="LTHFDMV"/>
<dbReference type="AlphaFoldDB" id="T1JH75"/>
<dbReference type="Gene3D" id="2.130.10.10">
    <property type="entry name" value="YVTN repeat-like/Quinoprotein amine dehydrogenase"/>
    <property type="match status" value="1"/>
</dbReference>